<feature type="transmembrane region" description="Helical" evidence="1">
    <location>
        <begin position="26"/>
        <end position="44"/>
    </location>
</feature>
<keyword evidence="1" id="KW-1133">Transmembrane helix</keyword>
<dbReference type="EMBL" id="SLYC01000051">
    <property type="protein sequence ID" value="TCP96445.1"/>
    <property type="molecule type" value="Genomic_DNA"/>
</dbReference>
<dbReference type="Proteomes" id="UP000295504">
    <property type="component" value="Unassembled WGS sequence"/>
</dbReference>
<proteinExistence type="predicted"/>
<gene>
    <name evidence="2" type="ORF">EDD79_10511</name>
</gene>
<protein>
    <submittedName>
        <fullName evidence="2">Uncharacterized protein</fullName>
    </submittedName>
</protein>
<sequence>LAIIFVIIGKVINIFKNYMDKGSTDWTSVGYIIGLIILLIQNFFR</sequence>
<feature type="non-terminal residue" evidence="2">
    <location>
        <position position="1"/>
    </location>
</feature>
<comment type="caution">
    <text evidence="2">The sequence shown here is derived from an EMBL/GenBank/DDBJ whole genome shotgun (WGS) entry which is preliminary data.</text>
</comment>
<organism evidence="2 3">
    <name type="scientific">Serpentinicella alkaliphila</name>
    <dbReference type="NCBI Taxonomy" id="1734049"/>
    <lineage>
        <taxon>Bacteria</taxon>
        <taxon>Bacillati</taxon>
        <taxon>Bacillota</taxon>
        <taxon>Clostridia</taxon>
        <taxon>Peptostreptococcales</taxon>
        <taxon>Natronincolaceae</taxon>
        <taxon>Serpentinicella</taxon>
    </lineage>
</organism>
<keyword evidence="1" id="KW-0472">Membrane</keyword>
<keyword evidence="3" id="KW-1185">Reference proteome</keyword>
<evidence type="ECO:0000313" key="2">
    <source>
        <dbReference type="EMBL" id="TCP96445.1"/>
    </source>
</evidence>
<accession>A0A4R2T380</accession>
<keyword evidence="1" id="KW-0812">Transmembrane</keyword>
<evidence type="ECO:0000256" key="1">
    <source>
        <dbReference type="SAM" id="Phobius"/>
    </source>
</evidence>
<name>A0A4R2T380_9FIRM</name>
<reference evidence="2 3" key="1">
    <citation type="submission" date="2019-03" db="EMBL/GenBank/DDBJ databases">
        <title>Genomic Encyclopedia of Type Strains, Phase IV (KMG-IV): sequencing the most valuable type-strain genomes for metagenomic binning, comparative biology and taxonomic classification.</title>
        <authorList>
            <person name="Goeker M."/>
        </authorList>
    </citation>
    <scope>NUCLEOTIDE SEQUENCE [LARGE SCALE GENOMIC DNA]</scope>
    <source>
        <strain evidence="2 3">DSM 100013</strain>
    </source>
</reference>
<evidence type="ECO:0000313" key="3">
    <source>
        <dbReference type="Proteomes" id="UP000295504"/>
    </source>
</evidence>
<dbReference type="AlphaFoldDB" id="A0A4R2T380"/>